<evidence type="ECO:0000313" key="9">
    <source>
        <dbReference type="Proteomes" id="UP000245768"/>
    </source>
</evidence>
<dbReference type="Pfam" id="PF01368">
    <property type="entry name" value="DHH"/>
    <property type="match status" value="1"/>
</dbReference>
<dbReference type="GeneID" id="37045818"/>
<dbReference type="RefSeq" id="XP_025378476.1">
    <property type="nucleotide sequence ID" value="XM_025523902.1"/>
</dbReference>
<dbReference type="OrthoDB" id="374045at2759"/>
<dbReference type="GO" id="GO:0005737">
    <property type="term" value="C:cytoplasm"/>
    <property type="evidence" value="ECO:0007669"/>
    <property type="project" value="InterPro"/>
</dbReference>
<dbReference type="Proteomes" id="UP000245768">
    <property type="component" value="Unassembled WGS sequence"/>
</dbReference>
<dbReference type="EMBL" id="KZ819635">
    <property type="protein sequence ID" value="PWN91278.1"/>
    <property type="molecule type" value="Genomic_DNA"/>
</dbReference>
<evidence type="ECO:0000256" key="4">
    <source>
        <dbReference type="ARBA" id="ARBA00023211"/>
    </source>
</evidence>
<feature type="compositionally biased region" description="Gly residues" evidence="5">
    <location>
        <begin position="379"/>
        <end position="388"/>
    </location>
</feature>
<feature type="domain" description="DDH" evidence="6">
    <location>
        <begin position="40"/>
        <end position="221"/>
    </location>
</feature>
<name>A0A316YRI3_9BASI</name>
<accession>A0A316YRI3</accession>
<evidence type="ECO:0000256" key="3">
    <source>
        <dbReference type="ARBA" id="ARBA00022801"/>
    </source>
</evidence>
<keyword evidence="3" id="KW-0378">Hydrolase</keyword>
<protein>
    <submittedName>
        <fullName evidence="8">DHH phosphoesterase</fullName>
    </submittedName>
</protein>
<dbReference type="Gene3D" id="3.90.1640.10">
    <property type="entry name" value="inorganic pyrophosphatase (n-terminal core)"/>
    <property type="match status" value="1"/>
</dbReference>
<organism evidence="8 9">
    <name type="scientific">Acaromyces ingoldii</name>
    <dbReference type="NCBI Taxonomy" id="215250"/>
    <lineage>
        <taxon>Eukaryota</taxon>
        <taxon>Fungi</taxon>
        <taxon>Dikarya</taxon>
        <taxon>Basidiomycota</taxon>
        <taxon>Ustilaginomycotina</taxon>
        <taxon>Exobasidiomycetes</taxon>
        <taxon>Exobasidiales</taxon>
        <taxon>Cryptobasidiaceae</taxon>
        <taxon>Acaromyces</taxon>
    </lineage>
</organism>
<dbReference type="GO" id="GO:0004309">
    <property type="term" value="F:exopolyphosphatase activity"/>
    <property type="evidence" value="ECO:0007669"/>
    <property type="project" value="TreeGrafter"/>
</dbReference>
<keyword evidence="2" id="KW-0479">Metal-binding</keyword>
<dbReference type="Gene3D" id="3.10.310.20">
    <property type="entry name" value="DHHA2 domain"/>
    <property type="match status" value="1"/>
</dbReference>
<dbReference type="InterPro" id="IPR004097">
    <property type="entry name" value="DHHA2"/>
</dbReference>
<evidence type="ECO:0000259" key="7">
    <source>
        <dbReference type="Pfam" id="PF02833"/>
    </source>
</evidence>
<dbReference type="AlphaFoldDB" id="A0A316YRI3"/>
<evidence type="ECO:0000256" key="2">
    <source>
        <dbReference type="ARBA" id="ARBA00022723"/>
    </source>
</evidence>
<dbReference type="InParanoid" id="A0A316YRI3"/>
<keyword evidence="9" id="KW-1185">Reference proteome</keyword>
<dbReference type="InterPro" id="IPR001667">
    <property type="entry name" value="DDH_dom"/>
</dbReference>
<feature type="region of interest" description="Disordered" evidence="5">
    <location>
        <begin position="374"/>
        <end position="393"/>
    </location>
</feature>
<keyword evidence="4" id="KW-0464">Manganese</keyword>
<sequence length="552" mass="59401">MAAVQTATAETDLNGLLKANKAEALSRLFASDAAARKDVVVIMGNEAGDTDSMASAVLLAHLLSHPANAGGRTIRDSLKLPEDTLFTPLMQFLRKDLRLRGENEMLLHLLDVDPSSLLFLDDLPQDRSRLLAGGDHVKLALTDHPSLSKTWEPYDELSKRVVAVIDHHADDGSHKNAPLRVLMGPGAGQVGSAVSVVVDLFSDKGKELKLSMKLADLALAAVLIDTDDLRPMPRGKATEVDLTAGRLLAVQSSLVRPESRTSFLDTAVRFGGDIAASAAKADSSFFAKSHTSLGFSDGLSPSSLNSADAGEGVLARTALSTYWAVLSAVKLDVARLSSADLLHRDYKETTVDESQFRSGFSSVPVGLSEWIRKKDLSPAGGGGGGGGGKGEDERWQKYWSTIDEFMREKRLQWAVVGTSFRDDGEEMDESNDSTTAREGKHRRELLLACRGAPASALFKTVLSTLESDAYAQGLSSPDSSSQQLLLESPWKGRRLASTGKRERVAGLDEQGRWPQGDMQVAVYIQRNARASRKVYLPAVMHAIRAAAASVPK</sequence>
<comment type="cofactor">
    <cofactor evidence="1">
        <name>Mn(2+)</name>
        <dbReference type="ChEBI" id="CHEBI:29035"/>
    </cofactor>
</comment>
<evidence type="ECO:0000256" key="1">
    <source>
        <dbReference type="ARBA" id="ARBA00001936"/>
    </source>
</evidence>
<dbReference type="PANTHER" id="PTHR12112:SF39">
    <property type="entry name" value="EG:152A3.5 PROTEIN (FBGN0003116_PN PROTEIN)"/>
    <property type="match status" value="1"/>
</dbReference>
<reference evidence="8 9" key="1">
    <citation type="journal article" date="2018" name="Mol. Biol. Evol.">
        <title>Broad Genomic Sampling Reveals a Smut Pathogenic Ancestry of the Fungal Clade Ustilaginomycotina.</title>
        <authorList>
            <person name="Kijpornyongpan T."/>
            <person name="Mondo S.J."/>
            <person name="Barry K."/>
            <person name="Sandor L."/>
            <person name="Lee J."/>
            <person name="Lipzen A."/>
            <person name="Pangilinan J."/>
            <person name="LaButti K."/>
            <person name="Hainaut M."/>
            <person name="Henrissat B."/>
            <person name="Grigoriev I.V."/>
            <person name="Spatafora J.W."/>
            <person name="Aime M.C."/>
        </authorList>
    </citation>
    <scope>NUCLEOTIDE SEQUENCE [LARGE SCALE GENOMIC DNA]</scope>
    <source>
        <strain evidence="8 9">MCA 4198</strain>
    </source>
</reference>
<dbReference type="STRING" id="215250.A0A316YRI3"/>
<proteinExistence type="predicted"/>
<dbReference type="Pfam" id="PF02833">
    <property type="entry name" value="DHHA2"/>
    <property type="match status" value="1"/>
</dbReference>
<feature type="domain" description="DHHA2" evidence="7">
    <location>
        <begin position="326"/>
        <end position="542"/>
    </location>
</feature>
<dbReference type="GO" id="GO:0046872">
    <property type="term" value="F:metal ion binding"/>
    <property type="evidence" value="ECO:0007669"/>
    <property type="project" value="UniProtKB-KW"/>
</dbReference>
<dbReference type="InterPro" id="IPR038222">
    <property type="entry name" value="DHHA2_dom_sf"/>
</dbReference>
<gene>
    <name evidence="8" type="ORF">FA10DRAFT_284223</name>
</gene>
<dbReference type="SUPFAM" id="SSF64182">
    <property type="entry name" value="DHH phosphoesterases"/>
    <property type="match status" value="1"/>
</dbReference>
<evidence type="ECO:0000313" key="8">
    <source>
        <dbReference type="EMBL" id="PWN91278.1"/>
    </source>
</evidence>
<evidence type="ECO:0000256" key="5">
    <source>
        <dbReference type="SAM" id="MobiDB-lite"/>
    </source>
</evidence>
<evidence type="ECO:0000259" key="6">
    <source>
        <dbReference type="Pfam" id="PF01368"/>
    </source>
</evidence>
<dbReference type="InterPro" id="IPR038763">
    <property type="entry name" value="DHH_sf"/>
</dbReference>
<dbReference type="PANTHER" id="PTHR12112">
    <property type="entry name" value="BNIP - RELATED"/>
    <property type="match status" value="1"/>
</dbReference>